<dbReference type="Gene3D" id="1.10.10.410">
    <property type="match status" value="1"/>
</dbReference>
<protein>
    <recommendedName>
        <fullName evidence="3">Glutamyl-tRNA amidotransferase</fullName>
    </recommendedName>
</protein>
<dbReference type="AlphaFoldDB" id="A0A0G0SDJ2"/>
<dbReference type="Pfam" id="PF09424">
    <property type="entry name" value="YqeY"/>
    <property type="match status" value="1"/>
</dbReference>
<organism evidence="1 2">
    <name type="scientific">Candidatus Yanofskybacteria bacterium GW2011_GWD2_39_48</name>
    <dbReference type="NCBI Taxonomy" id="1619031"/>
    <lineage>
        <taxon>Bacteria</taxon>
        <taxon>Candidatus Yanofskyibacteriota</taxon>
    </lineage>
</organism>
<accession>A0A0G0SDJ2</accession>
<reference evidence="1 2" key="1">
    <citation type="journal article" date="2015" name="Nature">
        <title>rRNA introns, odd ribosomes, and small enigmatic genomes across a large radiation of phyla.</title>
        <authorList>
            <person name="Brown C.T."/>
            <person name="Hug L.A."/>
            <person name="Thomas B.C."/>
            <person name="Sharon I."/>
            <person name="Castelle C.J."/>
            <person name="Singh A."/>
            <person name="Wilkins M.J."/>
            <person name="Williams K.H."/>
            <person name="Banfield J.F."/>
        </authorList>
    </citation>
    <scope>NUCLEOTIDE SEQUENCE [LARGE SCALE GENOMIC DNA]</scope>
</reference>
<name>A0A0G0SDJ2_9BACT</name>
<dbReference type="Gene3D" id="1.10.1510.10">
    <property type="entry name" value="Uncharacterised protein YqeY/AIM41 PF09424, N-terminal domain"/>
    <property type="match status" value="1"/>
</dbReference>
<dbReference type="SUPFAM" id="SSF89095">
    <property type="entry name" value="GatB/YqeY motif"/>
    <property type="match status" value="1"/>
</dbReference>
<dbReference type="InterPro" id="IPR042184">
    <property type="entry name" value="YqeY/Aim41_N"/>
</dbReference>
<evidence type="ECO:0000313" key="2">
    <source>
        <dbReference type="Proteomes" id="UP000034764"/>
    </source>
</evidence>
<gene>
    <name evidence="1" type="ORF">UT53_C0009G0026</name>
</gene>
<dbReference type="EMBL" id="LBXD01000009">
    <property type="protein sequence ID" value="KKR23732.1"/>
    <property type="molecule type" value="Genomic_DNA"/>
</dbReference>
<dbReference type="InterPro" id="IPR003789">
    <property type="entry name" value="Asn/Gln_tRNA_amidoTrase-B-like"/>
</dbReference>
<dbReference type="Proteomes" id="UP000034764">
    <property type="component" value="Unassembled WGS sequence"/>
</dbReference>
<evidence type="ECO:0000313" key="1">
    <source>
        <dbReference type="EMBL" id="KKR23732.1"/>
    </source>
</evidence>
<dbReference type="InterPro" id="IPR023168">
    <property type="entry name" value="GatB_Yqey_C_2"/>
</dbReference>
<comment type="caution">
    <text evidence="1">The sequence shown here is derived from an EMBL/GenBank/DDBJ whole genome shotgun (WGS) entry which is preliminary data.</text>
</comment>
<proteinExistence type="predicted"/>
<dbReference type="PANTHER" id="PTHR28055:SF1">
    <property type="entry name" value="ALTERED INHERITANCE OF MITOCHONDRIA PROTEIN 41, MITOCHONDRIAL"/>
    <property type="match status" value="1"/>
</dbReference>
<dbReference type="InterPro" id="IPR019004">
    <property type="entry name" value="YqeY/Aim41"/>
</dbReference>
<dbReference type="GO" id="GO:0016884">
    <property type="term" value="F:carbon-nitrogen ligase activity, with glutamine as amido-N-donor"/>
    <property type="evidence" value="ECO:0007669"/>
    <property type="project" value="InterPro"/>
</dbReference>
<dbReference type="PATRIC" id="fig|1619031.3.peg.233"/>
<sequence length="162" mass="17986">MLKEQIQNDIKEAMKSGNSAKRMALGMVMSTIKNKELEKRSKLSKTENDVTKLDEISKLSDEEIIDVVSSEIKKRRDSIVSYQSGGRPELAEKENEEIGFISIYMPEQLSEDAVREEIKKIIAEVGASSIKDMGKVIGAVMAKIKGKADGQLVSRIVKELLA</sequence>
<dbReference type="PANTHER" id="PTHR28055">
    <property type="entry name" value="ALTERED INHERITANCE OF MITOCHONDRIA PROTEIN 41, MITOCHONDRIAL"/>
    <property type="match status" value="1"/>
</dbReference>
<evidence type="ECO:0008006" key="3">
    <source>
        <dbReference type="Google" id="ProtNLM"/>
    </source>
</evidence>